<dbReference type="EMBL" id="BABT02000220">
    <property type="protein sequence ID" value="GAA99261.1"/>
    <property type="molecule type" value="Genomic_DNA"/>
</dbReference>
<evidence type="ECO:0000256" key="1">
    <source>
        <dbReference type="SAM" id="MobiDB-lite"/>
    </source>
</evidence>
<proteinExistence type="predicted"/>
<dbReference type="Proteomes" id="UP000009131">
    <property type="component" value="Unassembled WGS sequence"/>
</dbReference>
<dbReference type="OrthoDB" id="422106at2759"/>
<protein>
    <submittedName>
        <fullName evidence="2">Uncharacterized protein</fullName>
    </submittedName>
</protein>
<dbReference type="RefSeq" id="XP_014568510.1">
    <property type="nucleotide sequence ID" value="XM_014713024.1"/>
</dbReference>
<comment type="caution">
    <text evidence="2">The sequence shown here is derived from an EMBL/GenBank/DDBJ whole genome shotgun (WGS) entry which is preliminary data.</text>
</comment>
<accession>G7E9E2</accession>
<sequence>MERGPFRRVAKLYKNPLYVTDAQDLATRRKADKAERQRQAARAARFGESNGDAFKEDDDAEDDVGVDNAPNEAAEEATAVPFAYAPTESLQAPTTDRLSTSDDLRTSALSLRSDSFKTASTGLIFDWLNELLPALPSGKHRGGKAIGLEWIADDAINVVFADSTEAANALVRLTAGQSPGANQEDELHEILKSLESVSDMYETTPEEELALLTSSRLARPLRAMSTGSTTVTSDEAKLARDKRLDSADQDAIAVDAPTGTDDDTASPLNRAVFARFATLHDVKANVNRKSEWHRREGNRAGKDGFATAHVVGDEIIEQDDAPPPARGTILVAQETSDGRRPIARLPRHFVASVEQASRMDAVMASSEFGKRISTALESRVYYEPMGRTSSQRVTKHSLDDELDAWKASQGAPVGETKQSKRKRSDSPEDDKPEDIEMRPMRPLARRVKVSLDGGALANRVGPMAALLKANAARLPKAPKMEDVESEAK</sequence>
<dbReference type="InParanoid" id="G7E9E2"/>
<evidence type="ECO:0000313" key="3">
    <source>
        <dbReference type="Proteomes" id="UP000009131"/>
    </source>
</evidence>
<feature type="compositionally biased region" description="Basic and acidic residues" evidence="1">
    <location>
        <begin position="234"/>
        <end position="243"/>
    </location>
</feature>
<reference evidence="2 3" key="1">
    <citation type="journal article" date="2011" name="J. Gen. Appl. Microbiol.">
        <title>Draft genome sequencing of the enigmatic basidiomycete Mixia osmundae.</title>
        <authorList>
            <person name="Nishida H."/>
            <person name="Nagatsuka Y."/>
            <person name="Sugiyama J."/>
        </authorList>
    </citation>
    <scope>NUCLEOTIDE SEQUENCE [LARGE SCALE GENOMIC DNA]</scope>
    <source>
        <strain evidence="3">CBS 9802 / IAM 14324 / JCM 22182 / KY 12970</strain>
    </source>
</reference>
<reference evidence="2 3" key="2">
    <citation type="journal article" date="2012" name="Open Biol.">
        <title>Characteristics of nucleosomes and linker DNA regions on the genome of the basidiomycete Mixia osmundae revealed by mono- and dinucleosome mapping.</title>
        <authorList>
            <person name="Nishida H."/>
            <person name="Kondo S."/>
            <person name="Matsumoto T."/>
            <person name="Suzuki Y."/>
            <person name="Yoshikawa H."/>
            <person name="Taylor T.D."/>
            <person name="Sugiyama J."/>
        </authorList>
    </citation>
    <scope>NUCLEOTIDE SEQUENCE [LARGE SCALE GENOMIC DNA]</scope>
    <source>
        <strain evidence="3">CBS 9802 / IAM 14324 / JCM 22182 / KY 12970</strain>
    </source>
</reference>
<keyword evidence="3" id="KW-1185">Reference proteome</keyword>
<name>G7E9E2_MIXOS</name>
<feature type="compositionally biased region" description="Acidic residues" evidence="1">
    <location>
        <begin position="55"/>
        <end position="65"/>
    </location>
</feature>
<dbReference type="AlphaFoldDB" id="G7E9E2"/>
<feature type="region of interest" description="Disordered" evidence="1">
    <location>
        <begin position="405"/>
        <end position="443"/>
    </location>
</feature>
<evidence type="ECO:0000313" key="2">
    <source>
        <dbReference type="EMBL" id="GAA99261.1"/>
    </source>
</evidence>
<feature type="region of interest" description="Disordered" evidence="1">
    <location>
        <begin position="29"/>
        <end position="101"/>
    </location>
</feature>
<feature type="compositionally biased region" description="Polar residues" evidence="1">
    <location>
        <begin position="88"/>
        <end position="98"/>
    </location>
</feature>
<organism evidence="2 3">
    <name type="scientific">Mixia osmundae (strain CBS 9802 / IAM 14324 / JCM 22182 / KY 12970)</name>
    <dbReference type="NCBI Taxonomy" id="764103"/>
    <lineage>
        <taxon>Eukaryota</taxon>
        <taxon>Fungi</taxon>
        <taxon>Dikarya</taxon>
        <taxon>Basidiomycota</taxon>
        <taxon>Pucciniomycotina</taxon>
        <taxon>Mixiomycetes</taxon>
        <taxon>Mixiales</taxon>
        <taxon>Mixiaceae</taxon>
        <taxon>Mixia</taxon>
    </lineage>
</organism>
<dbReference type="HOGENOM" id="CLU_559068_0_0_1"/>
<feature type="compositionally biased region" description="Basic and acidic residues" evidence="1">
    <location>
        <begin position="29"/>
        <end position="38"/>
    </location>
</feature>
<gene>
    <name evidence="2" type="primary">Mo05955</name>
    <name evidence="2" type="ORF">E5Q_05955</name>
</gene>
<feature type="region of interest" description="Disordered" evidence="1">
    <location>
        <begin position="224"/>
        <end position="243"/>
    </location>
</feature>